<comment type="caution">
    <text evidence="2">The sequence shown here is derived from an EMBL/GenBank/DDBJ whole genome shotgun (WGS) entry which is preliminary data.</text>
</comment>
<evidence type="ECO:0000256" key="1">
    <source>
        <dbReference type="SAM" id="Phobius"/>
    </source>
</evidence>
<feature type="transmembrane region" description="Helical" evidence="1">
    <location>
        <begin position="48"/>
        <end position="69"/>
    </location>
</feature>
<reference evidence="2" key="1">
    <citation type="submission" date="2020-11" db="EMBL/GenBank/DDBJ databases">
        <title>Adaptations for nitrogen fixation in a non-lichenized fungal sporocarp promotes dispersal by wood-feeding termites.</title>
        <authorList>
            <consortium name="DOE Joint Genome Institute"/>
            <person name="Koch R.A."/>
            <person name="Yoon G."/>
            <person name="Arayal U."/>
            <person name="Lail K."/>
            <person name="Amirebrahimi M."/>
            <person name="Labutti K."/>
            <person name="Lipzen A."/>
            <person name="Riley R."/>
            <person name="Barry K."/>
            <person name="Henrissat B."/>
            <person name="Grigoriev I.V."/>
            <person name="Herr J.R."/>
            <person name="Aime M.C."/>
        </authorList>
    </citation>
    <scope>NUCLEOTIDE SEQUENCE</scope>
    <source>
        <strain evidence="2">MCA 3950</strain>
    </source>
</reference>
<evidence type="ECO:0000313" key="2">
    <source>
        <dbReference type="EMBL" id="KAG7439284.1"/>
    </source>
</evidence>
<dbReference type="EMBL" id="MU250602">
    <property type="protein sequence ID" value="KAG7439284.1"/>
    <property type="molecule type" value="Genomic_DNA"/>
</dbReference>
<proteinExistence type="predicted"/>
<name>A0A9P7VEL5_9AGAR</name>
<gene>
    <name evidence="2" type="ORF">BT62DRAFT_924806</name>
</gene>
<organism evidence="2 3">
    <name type="scientific">Guyanagaster necrorhizus</name>
    <dbReference type="NCBI Taxonomy" id="856835"/>
    <lineage>
        <taxon>Eukaryota</taxon>
        <taxon>Fungi</taxon>
        <taxon>Dikarya</taxon>
        <taxon>Basidiomycota</taxon>
        <taxon>Agaricomycotina</taxon>
        <taxon>Agaricomycetes</taxon>
        <taxon>Agaricomycetidae</taxon>
        <taxon>Agaricales</taxon>
        <taxon>Marasmiineae</taxon>
        <taxon>Physalacriaceae</taxon>
        <taxon>Guyanagaster</taxon>
    </lineage>
</organism>
<protein>
    <submittedName>
        <fullName evidence="2">Uncharacterized protein</fullName>
    </submittedName>
</protein>
<accession>A0A9P7VEL5</accession>
<sequence length="169" mass="19212">MLSSPEFELEFGDTMLNVTMMESLVHGIYTMVVVFTLWMIAGTEKHRAQIFMCAVIVAMYLIATTHLTVRSCYVQGAFISHGQTDETQFDYLFNVPKWMLISSVSFILNMIIADFFLYVSASDDAATREHMERSSDRLAPAVYVYIGGGNRWLHHAYRLQDLECASQNG</sequence>
<keyword evidence="3" id="KW-1185">Reference proteome</keyword>
<dbReference type="Proteomes" id="UP000812287">
    <property type="component" value="Unassembled WGS sequence"/>
</dbReference>
<feature type="transmembrane region" description="Helical" evidence="1">
    <location>
        <begin position="98"/>
        <end position="121"/>
    </location>
</feature>
<dbReference type="GeneID" id="66106961"/>
<dbReference type="AlphaFoldDB" id="A0A9P7VEL5"/>
<feature type="transmembrane region" description="Helical" evidence="1">
    <location>
        <begin position="20"/>
        <end position="41"/>
    </location>
</feature>
<evidence type="ECO:0000313" key="3">
    <source>
        <dbReference type="Proteomes" id="UP000812287"/>
    </source>
</evidence>
<dbReference type="RefSeq" id="XP_043032784.1">
    <property type="nucleotide sequence ID" value="XM_043184664.1"/>
</dbReference>
<keyword evidence="1" id="KW-1133">Transmembrane helix</keyword>
<keyword evidence="1" id="KW-0472">Membrane</keyword>
<keyword evidence="1" id="KW-0812">Transmembrane</keyword>